<feature type="domain" description="Methyltransferase" evidence="1">
    <location>
        <begin position="79"/>
        <end position="172"/>
    </location>
</feature>
<dbReference type="CDD" id="cd02440">
    <property type="entry name" value="AdoMet_MTases"/>
    <property type="match status" value="1"/>
</dbReference>
<evidence type="ECO:0000313" key="2">
    <source>
        <dbReference type="EMBL" id="RIA97151.1"/>
    </source>
</evidence>
<protein>
    <recommendedName>
        <fullName evidence="1">Methyltransferase domain-containing protein</fullName>
    </recommendedName>
</protein>
<proteinExistence type="predicted"/>
<accession>A0A397TQ32</accession>
<dbReference type="EMBL" id="QKYT01000033">
    <property type="protein sequence ID" value="RIA97151.1"/>
    <property type="molecule type" value="Genomic_DNA"/>
</dbReference>
<keyword evidence="3" id="KW-1185">Reference proteome</keyword>
<dbReference type="SUPFAM" id="SSF53335">
    <property type="entry name" value="S-adenosyl-L-methionine-dependent methyltransferases"/>
    <property type="match status" value="1"/>
</dbReference>
<dbReference type="STRING" id="658196.A0A397TQ32"/>
<dbReference type="PANTHER" id="PTHR43591:SF24">
    <property type="entry name" value="2-METHOXY-6-POLYPRENYL-1,4-BENZOQUINOL METHYLASE, MITOCHONDRIAL"/>
    <property type="match status" value="1"/>
</dbReference>
<evidence type="ECO:0000313" key="3">
    <source>
        <dbReference type="Proteomes" id="UP000265703"/>
    </source>
</evidence>
<name>A0A397TQ32_9GLOM</name>
<dbReference type="InterPro" id="IPR041698">
    <property type="entry name" value="Methyltransf_25"/>
</dbReference>
<dbReference type="Pfam" id="PF13649">
    <property type="entry name" value="Methyltransf_25"/>
    <property type="match status" value="1"/>
</dbReference>
<dbReference type="Gene3D" id="3.40.50.150">
    <property type="entry name" value="Vaccinia Virus protein VP39"/>
    <property type="match status" value="1"/>
</dbReference>
<dbReference type="PANTHER" id="PTHR43591">
    <property type="entry name" value="METHYLTRANSFERASE"/>
    <property type="match status" value="1"/>
</dbReference>
<dbReference type="InterPro" id="IPR029063">
    <property type="entry name" value="SAM-dependent_MTases_sf"/>
</dbReference>
<sequence>MGCKCGKYLDDDRVPDSPDNPQPNNIGGEHIELIDRFSIPNESQDTTLSKMLHCVHRFIWQGNFSSPVEERLKAGNARVLNVRCGDGAWLLDNALQYQSSNFFGCDVIVPMLQHNVSQLNSSFLQANILDGFRYDKNTFDFVYLQFGSYSYTENEWKEKVIKELVRVCKPGGWIEIMDCENKFYNEHETTKRLGNAYRLYLESKCINPLISSRFEELLRGTNQINNIQRKEKICILGDKGGKAGKYLLQDIVTTWQSSRVVISESMGITIDEYNKLIQAFTNEVNKFKTSIKFLRVYGQKA</sequence>
<evidence type="ECO:0000259" key="1">
    <source>
        <dbReference type="Pfam" id="PF13649"/>
    </source>
</evidence>
<comment type="caution">
    <text evidence="2">The sequence shown here is derived from an EMBL/GenBank/DDBJ whole genome shotgun (WGS) entry which is preliminary data.</text>
</comment>
<gene>
    <name evidence="2" type="ORF">C1645_752952</name>
</gene>
<dbReference type="Proteomes" id="UP000265703">
    <property type="component" value="Unassembled WGS sequence"/>
</dbReference>
<dbReference type="GO" id="GO:0008168">
    <property type="term" value="F:methyltransferase activity"/>
    <property type="evidence" value="ECO:0007669"/>
    <property type="project" value="TreeGrafter"/>
</dbReference>
<dbReference type="OrthoDB" id="2013972at2759"/>
<reference evidence="2 3" key="1">
    <citation type="submission" date="2018-06" db="EMBL/GenBank/DDBJ databases">
        <title>Comparative genomics reveals the genomic features of Rhizophagus irregularis, R. cerebriforme, R. diaphanum and Gigaspora rosea, and their symbiotic lifestyle signature.</title>
        <authorList>
            <person name="Morin E."/>
            <person name="San Clemente H."/>
            <person name="Chen E.C.H."/>
            <person name="De La Providencia I."/>
            <person name="Hainaut M."/>
            <person name="Kuo A."/>
            <person name="Kohler A."/>
            <person name="Murat C."/>
            <person name="Tang N."/>
            <person name="Roy S."/>
            <person name="Loubradou J."/>
            <person name="Henrissat B."/>
            <person name="Grigoriev I.V."/>
            <person name="Corradi N."/>
            <person name="Roux C."/>
            <person name="Martin F.M."/>
        </authorList>
    </citation>
    <scope>NUCLEOTIDE SEQUENCE [LARGE SCALE GENOMIC DNA]</scope>
    <source>
        <strain evidence="2 3">DAOM 227022</strain>
    </source>
</reference>
<dbReference type="AlphaFoldDB" id="A0A397TQ32"/>
<organism evidence="2 3">
    <name type="scientific">Glomus cerebriforme</name>
    <dbReference type="NCBI Taxonomy" id="658196"/>
    <lineage>
        <taxon>Eukaryota</taxon>
        <taxon>Fungi</taxon>
        <taxon>Fungi incertae sedis</taxon>
        <taxon>Mucoromycota</taxon>
        <taxon>Glomeromycotina</taxon>
        <taxon>Glomeromycetes</taxon>
        <taxon>Glomerales</taxon>
        <taxon>Glomeraceae</taxon>
        <taxon>Glomus</taxon>
    </lineage>
</organism>